<dbReference type="PANTHER" id="PTHR35149">
    <property type="entry name" value="SLL5132 PROTEIN"/>
    <property type="match status" value="1"/>
</dbReference>
<gene>
    <name evidence="3" type="ORF">GCM10009105_27580</name>
</gene>
<name>A0ABP3TW67_9GAMM</name>
<feature type="domain" description="GmrSD restriction endonucleases C-terminal" evidence="2">
    <location>
        <begin position="452"/>
        <end position="620"/>
    </location>
</feature>
<dbReference type="PANTHER" id="PTHR35149:SF1">
    <property type="entry name" value="DUF5655 DOMAIN-CONTAINING PROTEIN"/>
    <property type="match status" value="1"/>
</dbReference>
<proteinExistence type="predicted"/>
<dbReference type="InterPro" id="IPR004919">
    <property type="entry name" value="GmrSD_N"/>
</dbReference>
<dbReference type="Proteomes" id="UP001501523">
    <property type="component" value="Unassembled WGS sequence"/>
</dbReference>
<evidence type="ECO:0000313" key="4">
    <source>
        <dbReference type="Proteomes" id="UP001501523"/>
    </source>
</evidence>
<accession>A0ABP3TW67</accession>
<evidence type="ECO:0000259" key="1">
    <source>
        <dbReference type="Pfam" id="PF03235"/>
    </source>
</evidence>
<dbReference type="Pfam" id="PF03235">
    <property type="entry name" value="GmrSD_N"/>
    <property type="match status" value="1"/>
</dbReference>
<dbReference type="InterPro" id="IPR011089">
    <property type="entry name" value="GmrSD_C"/>
</dbReference>
<organism evidence="3 4">
    <name type="scientific">Dokdonella soli</name>
    <dbReference type="NCBI Taxonomy" id="529810"/>
    <lineage>
        <taxon>Bacteria</taxon>
        <taxon>Pseudomonadati</taxon>
        <taxon>Pseudomonadota</taxon>
        <taxon>Gammaproteobacteria</taxon>
        <taxon>Lysobacterales</taxon>
        <taxon>Rhodanobacteraceae</taxon>
        <taxon>Dokdonella</taxon>
    </lineage>
</organism>
<sequence length="631" mass="71407">MRSDTWTVRQIFQDRRQYCVPFYQRAYVWNQIEQWEPLWQDIKIKAQARLDGGTVTPHFLGAVVVEPQSRIGLRGVDAFHIIDGQQRLTTLQYVLTALLIAFREIGVQGLDVTLDQCLENGNPDTMNQPEIERYKVWPTFRDRTHYESTMAARALRDLKDGFSSNFTRTGDLRRIGMVHPPSLAAIWFFAGEFIAYIEKSEASKDAAAEALAMAVLQDLKLVLISLEADDDAQVIFETMNGRGATLHATDLIRNFIFMRADRDGADAQALYDGRWTQFESNVWSTRERRGRLLKPKLEWLIYTALQAETHTEVDLPRLYADYKAYALNGGQPRTAEAQLLTLDRYAVHYTALTTGQGSLPVARFGRRIAAYETTTIHSLALLISASPLSDQDKAHMFNELVSYIVRRAVCGLTPKNYNNAFMAMIRHLAKNGTTSEALRAHMASSSSDISRWPTNAEFKNACKTAPLYYGRLDAPKMRQLLTELEGELRAHNRSEEPEIPNLANLDIDHIMPRSWYTHWPLADGTAVTSAEASHALLAERNGLPTTAAQEQIRERELSIPTLGNLTLLNLSVNREAQHREFQVKRDLLIRNTNLSLNVQLLDRPAWDIKEIAAQGDRLADAAARLYPGPPE</sequence>
<evidence type="ECO:0000313" key="3">
    <source>
        <dbReference type="EMBL" id="GAA0719208.1"/>
    </source>
</evidence>
<evidence type="ECO:0000259" key="2">
    <source>
        <dbReference type="Pfam" id="PF07510"/>
    </source>
</evidence>
<comment type="caution">
    <text evidence="3">The sequence shown here is derived from an EMBL/GenBank/DDBJ whole genome shotgun (WGS) entry which is preliminary data.</text>
</comment>
<reference evidence="4" key="1">
    <citation type="journal article" date="2019" name="Int. J. Syst. Evol. Microbiol.">
        <title>The Global Catalogue of Microorganisms (GCM) 10K type strain sequencing project: providing services to taxonomists for standard genome sequencing and annotation.</title>
        <authorList>
            <consortium name="The Broad Institute Genomics Platform"/>
            <consortium name="The Broad Institute Genome Sequencing Center for Infectious Disease"/>
            <person name="Wu L."/>
            <person name="Ma J."/>
        </authorList>
    </citation>
    <scope>NUCLEOTIDE SEQUENCE [LARGE SCALE GENOMIC DNA]</scope>
    <source>
        <strain evidence="4">JCM 15421</strain>
    </source>
</reference>
<protein>
    <submittedName>
        <fullName evidence="3">DUF262 domain-containing protein</fullName>
    </submittedName>
</protein>
<feature type="domain" description="GmrSD restriction endonucleases N-terminal" evidence="1">
    <location>
        <begin position="9"/>
        <end position="257"/>
    </location>
</feature>
<dbReference type="RefSeq" id="WP_343792121.1">
    <property type="nucleotide sequence ID" value="NZ_BAAAEU010000023.1"/>
</dbReference>
<keyword evidence="4" id="KW-1185">Reference proteome</keyword>
<dbReference type="EMBL" id="BAAAEU010000023">
    <property type="protein sequence ID" value="GAA0719208.1"/>
    <property type="molecule type" value="Genomic_DNA"/>
</dbReference>
<dbReference type="Pfam" id="PF07510">
    <property type="entry name" value="GmrSD_C"/>
    <property type="match status" value="1"/>
</dbReference>